<keyword evidence="4" id="KW-1185">Reference proteome</keyword>
<dbReference type="Pfam" id="PF06985">
    <property type="entry name" value="HET"/>
    <property type="match status" value="1"/>
</dbReference>
<accession>A0A8H5H056</accession>
<dbReference type="PANTHER" id="PTHR33112:SF16">
    <property type="entry name" value="HETEROKARYON INCOMPATIBILITY DOMAIN-CONTAINING PROTEIN"/>
    <property type="match status" value="1"/>
</dbReference>
<evidence type="ECO:0000259" key="2">
    <source>
        <dbReference type="Pfam" id="PF06985"/>
    </source>
</evidence>
<proteinExistence type="predicted"/>
<sequence>MEWQLTLTLIPQLFFADMEPKLDRQDQNRVAHSAEAGKDAKETTIDGAQEKLEETTLKDSVAHGPEDDPDAQPVVTNQLAMRIALANLLAEEMKSEGGLEFARNPNASYEEVDEQLLTHLVGRIGKYVGDFNSPGPEQQKTLCSRCRRLTPQLVSEVRHEQCSFRHHSTYDALEESARNGCELCSMFVFAISRRPERYVWKRSDSVTISSTKFGQQTVDLAHLPAGRIRGKLMPVGWDDDAIPRHTDFLEREAATIKYWLSICPKNHANCHAVQLNNGYLPTRVVEVGTLGSPVVRLVHTQEIDPEDKRYIALSHCWGLNMPSSAKTKLDTMDDRPSIDMNDLTTTFRGSIEITRRLGVPYIWIDSLCIIQDSREDWEKEAAQMAKVYMCAYLTIAASGSSDGTAGCRLLDKERPAGPVDLEFKEEGAKGGKTKIRLYSYPSQPLPNILLSDPLHQRGWTLQERELSPRIVHYSHDSLRWECQSFQASFEFPWEDTLSFNKVVRIFDDNQLYPPSFSTEDQHSTDSDASPAISAVRKLKPNENRHVWFDAVGRYTKRSLAFQTDILPAMSGIAHRIHEVTGDTYYAGLWQSFMPYGLLWSSKWDEEPYRSPGKTHERHPTYLAPSWSWASVACPVSYEWFIHDELCLNPSPDPALIPTVLEINVVPSGADPFGAVRSGFIRLRGKVKPAMAKDHELFSPDAQIPSPRPGAPPSQRILPPPKNGGLPGFTKIGVCYYDFPSDAPPGKIDMMFILCCLPQEEKYGDAVGLALYPTNLMKMEFRRVGLVSMVQTTWWDNILDSDITIT</sequence>
<gene>
    <name evidence="3" type="ORF">D9758_004596</name>
</gene>
<dbReference type="PANTHER" id="PTHR33112">
    <property type="entry name" value="DOMAIN PROTEIN, PUTATIVE-RELATED"/>
    <property type="match status" value="1"/>
</dbReference>
<organism evidence="3 4">
    <name type="scientific">Tetrapyrgos nigripes</name>
    <dbReference type="NCBI Taxonomy" id="182062"/>
    <lineage>
        <taxon>Eukaryota</taxon>
        <taxon>Fungi</taxon>
        <taxon>Dikarya</taxon>
        <taxon>Basidiomycota</taxon>
        <taxon>Agaricomycotina</taxon>
        <taxon>Agaricomycetes</taxon>
        <taxon>Agaricomycetidae</taxon>
        <taxon>Agaricales</taxon>
        <taxon>Marasmiineae</taxon>
        <taxon>Marasmiaceae</taxon>
        <taxon>Tetrapyrgos</taxon>
    </lineage>
</organism>
<evidence type="ECO:0000313" key="4">
    <source>
        <dbReference type="Proteomes" id="UP000559256"/>
    </source>
</evidence>
<feature type="compositionally biased region" description="Basic and acidic residues" evidence="1">
    <location>
        <begin position="35"/>
        <end position="46"/>
    </location>
</feature>
<dbReference type="Proteomes" id="UP000559256">
    <property type="component" value="Unassembled WGS sequence"/>
</dbReference>
<dbReference type="OrthoDB" id="5125733at2759"/>
<dbReference type="InterPro" id="IPR010730">
    <property type="entry name" value="HET"/>
</dbReference>
<evidence type="ECO:0000313" key="3">
    <source>
        <dbReference type="EMBL" id="KAF5374189.1"/>
    </source>
</evidence>
<evidence type="ECO:0000256" key="1">
    <source>
        <dbReference type="SAM" id="MobiDB-lite"/>
    </source>
</evidence>
<dbReference type="EMBL" id="JAACJM010000002">
    <property type="protein sequence ID" value="KAF5374189.1"/>
    <property type="molecule type" value="Genomic_DNA"/>
</dbReference>
<name>A0A8H5H056_9AGAR</name>
<feature type="domain" description="Heterokaryon incompatibility" evidence="2">
    <location>
        <begin position="310"/>
        <end position="463"/>
    </location>
</feature>
<dbReference type="AlphaFoldDB" id="A0A8H5H056"/>
<protein>
    <recommendedName>
        <fullName evidence="2">Heterokaryon incompatibility domain-containing protein</fullName>
    </recommendedName>
</protein>
<feature type="region of interest" description="Disordered" evidence="1">
    <location>
        <begin position="25"/>
        <end position="46"/>
    </location>
</feature>
<reference evidence="3 4" key="1">
    <citation type="journal article" date="2020" name="ISME J.">
        <title>Uncovering the hidden diversity of litter-decomposition mechanisms in mushroom-forming fungi.</title>
        <authorList>
            <person name="Floudas D."/>
            <person name="Bentzer J."/>
            <person name="Ahren D."/>
            <person name="Johansson T."/>
            <person name="Persson P."/>
            <person name="Tunlid A."/>
        </authorList>
    </citation>
    <scope>NUCLEOTIDE SEQUENCE [LARGE SCALE GENOMIC DNA]</scope>
    <source>
        <strain evidence="3 4">CBS 291.85</strain>
    </source>
</reference>
<comment type="caution">
    <text evidence="3">The sequence shown here is derived from an EMBL/GenBank/DDBJ whole genome shotgun (WGS) entry which is preliminary data.</text>
</comment>